<dbReference type="Proteomes" id="UP000198741">
    <property type="component" value="Chromosome I"/>
</dbReference>
<name>A0A1H0HLR4_9ACTN</name>
<accession>A0A1H0HLR4</accession>
<dbReference type="EMBL" id="LT629710">
    <property type="protein sequence ID" value="SDO19973.1"/>
    <property type="molecule type" value="Genomic_DNA"/>
</dbReference>
<protein>
    <recommendedName>
        <fullName evidence="4">Acyl-CoA carboxylase epsilon subunit</fullName>
    </recommendedName>
</protein>
<gene>
    <name evidence="2" type="ORF">SAMN04515671_0117</name>
</gene>
<feature type="region of interest" description="Disordered" evidence="1">
    <location>
        <begin position="42"/>
        <end position="61"/>
    </location>
</feature>
<sequence>MSARPDHRDEDDVAAVIAVLSALAASVPAPEVPAPRSFFARQLGPVSPQTPGAWWASGLPR</sequence>
<evidence type="ECO:0008006" key="4">
    <source>
        <dbReference type="Google" id="ProtNLM"/>
    </source>
</evidence>
<evidence type="ECO:0000313" key="3">
    <source>
        <dbReference type="Proteomes" id="UP000198741"/>
    </source>
</evidence>
<dbReference type="STRING" id="1090615.SAMN04515671_0117"/>
<keyword evidence="3" id="KW-1185">Reference proteome</keyword>
<proteinExistence type="predicted"/>
<evidence type="ECO:0000313" key="2">
    <source>
        <dbReference type="EMBL" id="SDO19973.1"/>
    </source>
</evidence>
<evidence type="ECO:0000256" key="1">
    <source>
        <dbReference type="SAM" id="MobiDB-lite"/>
    </source>
</evidence>
<dbReference type="RefSeq" id="WP_090474080.1">
    <property type="nucleotide sequence ID" value="NZ_LT629710.1"/>
</dbReference>
<reference evidence="2 3" key="1">
    <citation type="submission" date="2016-10" db="EMBL/GenBank/DDBJ databases">
        <authorList>
            <person name="de Groot N.N."/>
        </authorList>
    </citation>
    <scope>NUCLEOTIDE SEQUENCE [LARGE SCALE GENOMIC DNA]</scope>
    <source>
        <strain evidence="3">P4-7,KCTC 19426,CECT 7604</strain>
    </source>
</reference>
<dbReference type="AlphaFoldDB" id="A0A1H0HLR4"/>
<organism evidence="2 3">
    <name type="scientific">Nakamurella panacisegetis</name>
    <dbReference type="NCBI Taxonomy" id="1090615"/>
    <lineage>
        <taxon>Bacteria</taxon>
        <taxon>Bacillati</taxon>
        <taxon>Actinomycetota</taxon>
        <taxon>Actinomycetes</taxon>
        <taxon>Nakamurellales</taxon>
        <taxon>Nakamurellaceae</taxon>
        <taxon>Nakamurella</taxon>
    </lineage>
</organism>